<dbReference type="PANTHER" id="PTHR22901:SF0">
    <property type="entry name" value="SIALATE O-ACETYLESTERASE"/>
    <property type="match status" value="1"/>
</dbReference>
<dbReference type="RefSeq" id="WP_296951111.1">
    <property type="nucleotide sequence ID" value="NZ_LT599021.1"/>
</dbReference>
<dbReference type="Gene3D" id="3.40.50.1110">
    <property type="entry name" value="SGNH hydrolase"/>
    <property type="match status" value="1"/>
</dbReference>
<dbReference type="SUPFAM" id="SSF52266">
    <property type="entry name" value="SGNH hydrolase"/>
    <property type="match status" value="1"/>
</dbReference>
<protein>
    <recommendedName>
        <fullName evidence="2">Sialate O-acetylesterase domain-containing protein</fullName>
    </recommendedName>
</protein>
<dbReference type="InterPro" id="IPR039329">
    <property type="entry name" value="SIAE"/>
</dbReference>
<name>A0A212K3K5_9BACT</name>
<dbReference type="InterPro" id="IPR005181">
    <property type="entry name" value="SASA"/>
</dbReference>
<dbReference type="AlphaFoldDB" id="A0A212K3K5"/>
<feature type="domain" description="Sialate O-acetylesterase" evidence="2">
    <location>
        <begin position="105"/>
        <end position="356"/>
    </location>
</feature>
<accession>A0A212K3K5</accession>
<dbReference type="EMBL" id="FLUL01000001">
    <property type="protein sequence ID" value="SBW06227.1"/>
    <property type="molecule type" value="Genomic_DNA"/>
</dbReference>
<evidence type="ECO:0000313" key="3">
    <source>
        <dbReference type="EMBL" id="SBW06227.1"/>
    </source>
</evidence>
<dbReference type="PANTHER" id="PTHR22901">
    <property type="entry name" value="SIALATE O-ACETYLESTERASE"/>
    <property type="match status" value="1"/>
</dbReference>
<evidence type="ECO:0000256" key="1">
    <source>
        <dbReference type="ARBA" id="ARBA00022801"/>
    </source>
</evidence>
<reference evidence="3" key="1">
    <citation type="submission" date="2016-04" db="EMBL/GenBank/DDBJ databases">
        <authorList>
            <person name="Evans L.H."/>
            <person name="Alamgir A."/>
            <person name="Owens N."/>
            <person name="Weber N.D."/>
            <person name="Virtaneva K."/>
            <person name="Barbian K."/>
            <person name="Babar A."/>
            <person name="Rosenke K."/>
        </authorList>
    </citation>
    <scope>NUCLEOTIDE SEQUENCE</scope>
    <source>
        <strain evidence="3">86-2</strain>
    </source>
</reference>
<dbReference type="GO" id="GO:0001681">
    <property type="term" value="F:sialate O-acetylesterase activity"/>
    <property type="evidence" value="ECO:0007669"/>
    <property type="project" value="InterPro"/>
</dbReference>
<sequence>MRKIYIQIACLVCILQTVQSKVWLPSYYGDHMVLQQQTENIIHGKSESNKQITLVTSWNRKKYITRSDSQGLFSFTVVTPVAGGPYSMTFSDGEPYVINDILIGELWFCSGQSNMEMPVKGYKGQPVFGSHPYIVKAKESRQMRLFSVKNEWSKELKDDVEGEWMLHSSQNVGNFSAAAYFFGNKIEEELNVPVGLINCSWSASKIESWIDGETLSHIEGVDLSVLKENDFGYPNGTPTLLFNAMVHPFRGLAVKGILWYQGEANSNAPELYKRLFPAFVSQWRRFFNNEDLPVYYVQIAPWQSANKDELDWAIFRQAQLELLSQIPNTGMVITADLGAEKFIHPPYKIEVGERLAYWALAKTYNKKGFTYSGPIYKSYEKEGSSIKLTFDFGDDGLNPEQENIVGFELAGTDGHFIEACAEIIPATNMVKVWSDRVQNPVEVRYCFRNYKLGTLKNNAGLPAAPFRILINK</sequence>
<organism evidence="3">
    <name type="scientific">uncultured Dysgonomonas sp</name>
    <dbReference type="NCBI Taxonomy" id="206096"/>
    <lineage>
        <taxon>Bacteria</taxon>
        <taxon>Pseudomonadati</taxon>
        <taxon>Bacteroidota</taxon>
        <taxon>Bacteroidia</taxon>
        <taxon>Bacteroidales</taxon>
        <taxon>Dysgonomonadaceae</taxon>
        <taxon>Dysgonomonas</taxon>
        <taxon>environmental samples</taxon>
    </lineage>
</organism>
<proteinExistence type="predicted"/>
<evidence type="ECO:0000259" key="2">
    <source>
        <dbReference type="Pfam" id="PF03629"/>
    </source>
</evidence>
<dbReference type="InterPro" id="IPR036514">
    <property type="entry name" value="SGNH_hydro_sf"/>
</dbReference>
<dbReference type="GO" id="GO:0005975">
    <property type="term" value="P:carbohydrate metabolic process"/>
    <property type="evidence" value="ECO:0007669"/>
    <property type="project" value="TreeGrafter"/>
</dbReference>
<gene>
    <name evidence="3" type="ORF">KL86DYS2_12936</name>
</gene>
<keyword evidence="1" id="KW-0378">Hydrolase</keyword>
<dbReference type="Pfam" id="PF03629">
    <property type="entry name" value="SASA"/>
    <property type="match status" value="1"/>
</dbReference>